<dbReference type="InterPro" id="IPR059177">
    <property type="entry name" value="GH29D-like_dom"/>
</dbReference>
<dbReference type="Pfam" id="PF13290">
    <property type="entry name" value="CHB_HEX_C_1"/>
    <property type="match status" value="1"/>
</dbReference>
<feature type="domain" description="MAM" evidence="2">
    <location>
        <begin position="945"/>
        <end position="1098"/>
    </location>
</feature>
<dbReference type="Gene3D" id="2.130.10.30">
    <property type="entry name" value="Regulator of chromosome condensation 1/beta-lactamase-inhibitor protein II"/>
    <property type="match status" value="2"/>
</dbReference>
<evidence type="ECO:0000256" key="1">
    <source>
        <dbReference type="ARBA" id="ARBA00022737"/>
    </source>
</evidence>
<name>A0ABT1YLW1_9BACL</name>
<dbReference type="PANTHER" id="PTHR22870:SF408">
    <property type="entry name" value="OS09G0560450 PROTEIN"/>
    <property type="match status" value="1"/>
</dbReference>
<proteinExistence type="predicted"/>
<dbReference type="InterPro" id="IPR000408">
    <property type="entry name" value="Reg_chr_condens"/>
</dbReference>
<dbReference type="Gene3D" id="1.20.1270.90">
    <property type="entry name" value="AF1782-like"/>
    <property type="match status" value="5"/>
</dbReference>
<dbReference type="InterPro" id="IPR000998">
    <property type="entry name" value="MAM_dom"/>
</dbReference>
<dbReference type="Pfam" id="PF25390">
    <property type="entry name" value="WD40_RLD"/>
    <property type="match status" value="1"/>
</dbReference>
<dbReference type="RefSeq" id="WP_258215297.1">
    <property type="nucleotide sequence ID" value="NZ_JANQBD010000016.1"/>
</dbReference>
<dbReference type="PROSITE" id="PS50060">
    <property type="entry name" value="MAM_2"/>
    <property type="match status" value="1"/>
</dbReference>
<sequence length="2580" mass="275948">MLIQKMTDRLRSNLPGQSLTKRLVQLSLCICFLLSALMSLPEISLAYGTSESNSGFKAVSAGYSHTTAVKSDGTVWTWGANDHGQLGYDTSGADQTSPRQVTGLPSNIVSIAAGGNPETGAASSAFTLAIDANGYIYSWGSNEKGQLGDGTTFSRLTFARVKTSGGTDLVVPNGKLSAGFDYAGVLDPISGKAWIWGDNQFGQLSNQDTGNKSLFPVPVKTNQSTELSGITELSLGGRHGLALKDGIVYSWGSNDRGQLGTDAPLDSTSPYASAIQSTFTNRTVGKIAAGSYHSVAIVISGTGEGSELYTKLWSWGDNTVRQLGIDRDRLVSVNNIFTDTYSAYPRPADFYYYSYALLNNPAALAAGGKQMIILDILNGGTELEYFEGDNGSFPGRNESLTAHIGEVIAVAAGHQQTFALTASGKLWGKGINDHGQLGLGDSAFTSINEFTQPLFPLPSELKSLTAAEGTLTPAFKHYGYSYSLNVGTDTSEVHLSAEASYPDAKEFKLGQTVFPASQLSDFAVPVSYGLNAIMVQVTGVDDSTTTYTLQINRAFPDKEQLTQTIVDTLNAHDKSSEGILPGQYRTGAKAELMVAIQAAQAVNANPSSSQAAINDAIAALMAAREVFNNNLSPDRHPMFTLLSLVQEVYNITTEGTAQGQYQAGARNELLNAIHTATAARDNAALSQADLTAAVAALQTAWNDFELKEVPLAPVAFLIFEENNGGFISNDLWSHATLTAGDLHAHSGSKVWALNLAGSVSGYHKDTLISPDMDLTSNNVQGFRISWWQFNSPILEYTNLVFVSKDGGANWDFVPINFVPGGNWAKRSFELDASYAVKNFKFKIETATSNLVPAAMMIDDVKIERFSTNFNQSITDAQKLHQSSVEGNGAGLYASGSKAQLQQAISNAIAVRDSNPGFEAVDAAVVALKQAVQNFQASKYLPGTLYSNNFENTPCGFVRSGTSEIWQCGTPTIGPKSGHSGNKAWGTNLSGVYAASQESDLTSPVIDLSSASTDAPLTLTWWQWAQTEQGYDGLRVSISKNGGNEWTQLLDESGGEERWVQKKFTLDPSYAVADFRMKFHFYSDSSVQQAGVFVDDIIIGQLNTSSLLNEIWQAQHLLEHSQEGNSVGYYETGAKAPLNAALLNAQTVAFKDVLTQNELDNALAPIQQAIAQFKTKVKQPNFLYNSDFEANNGGFTSGGTISSWQYGVPQSGPMQAASGTKLWATNLTGNFYSNEDSYIISPPIQPSPTEAWKLSVNWMQWVQLRSCCGSIKVEASKDAGASWQTLFIQRQRGEIEGPSSESVMSSSWQPMQVELDPSYNVEGLKIRFALQWNANTSPGWYIDDVRVTAYPKDLGYTVSEAEGLISHTLEGTGVGNYSAGSKAELQLHINSAKAVLQNPGSTTAQMLTAQSSLNEAIQQYRSKYVSGLLNQLNKGSYVELGGKKWLLWNPGQNGLLLGMDDVYKIGSKSWSNESESSIDSIKYAPTKTGSLAYYLNADFYNSLSSQKDWIDNHSWDVRDNSGAVVYGTDGTVEAKVGLLNTEQYKALSDKEEYGGDGTLRHEEWQEYDWWLLTPRVVEQNNSEEDEYGQFVHIVDSWGNIYFSQPHSEYAVRPAVHLNPSIGVISGTGAFSDPYRLTMLSNAKELTKVTSSHGTTTSVAGDYQVEVPYSVSSVKLTWELSPQARIGNVTGAVYDSNGWVVSLPDPGTAYEVKVPVIAQDNTVAEHKITVTRNLGSSDASLSVASNTGTVENVGADSFKIKVSHEVTSVSLTPTVHNTSAISIIGGTVTGAVYNGGVITIPELLVGNNTIQLKVTAEDGTTNNYSISIIRLSNDANLSSLIIGGTPQSLIANQASQSITVNVPYTMEGLSIVATVADATAKLRIDGQDSTSGKPVYRSLDVGDNTLDITVTAADGTEYAYHIVINRAVPSNAAVLTLTVDPAYSVTPAGDNTFTVSVPYAVEALTLGASVSPNASIGTVSGATYANGLINTAPLNVGLNTVTVQLIAQDLNERTYTIQINRAASLSGNANLSSLTIGGSSQTLTANQSSQSFMVNVPYSISSLDIVASLADGKSTLRIDGQVSTSGKPLPISLNVGDNTLAITVTAEDGTEYAYHIVVNRAAPLSGNANLSSLTIGGSSQTLTANQTSQSFAVNVPYSISSLDVVASLADGNSTLRIDGQVSTSGKPLPISLNVGDNTLAITVTAADETKTYAYQVVINRAADTSNDATVTSVSYGNTLGLRSGNTFSFTMSSVTQSVYFYIQPTVSSAQLVNVSGNVTGVTYGRKGTGYELYVPMLRNDTELTFKIRSTNGSTEESYFIKIISGAPLGQPQPVSSVSPTITFTNGVTVDLSSAALGPDARLTVTQSSESYSNFPLTLAGDILDFTLTGATIDQNHPVRLEFPITPGSDKSRVGIFYYNKTKGTWEYQPTVITADGRAVAFVTHFSTYGVFGANQVAAVQPTETRLPNGETEITLNTATAGSDVIIYYTLNNTRPTSGSLVYDPANKPKLAANQILQAFAAKPSMLNSVVTVYTVIDISYVLQNILLKKDVDGKPGFTRDDVLQLLQLIQPRVVTPTVQVPH</sequence>
<dbReference type="EMBL" id="JANQBD010000016">
    <property type="protein sequence ID" value="MCR8633725.1"/>
    <property type="molecule type" value="Genomic_DNA"/>
</dbReference>
<protein>
    <submittedName>
        <fullName evidence="3">Cadherin-like beta sandwich domain-containing protein</fullName>
    </submittedName>
</protein>
<dbReference type="Pfam" id="PF07554">
    <property type="entry name" value="FIVAR"/>
    <property type="match status" value="4"/>
</dbReference>
<dbReference type="InterPro" id="IPR025883">
    <property type="entry name" value="Cadherin-like_domain"/>
</dbReference>
<dbReference type="SUPFAM" id="SSF49899">
    <property type="entry name" value="Concanavalin A-like lectins/glucanases"/>
    <property type="match status" value="1"/>
</dbReference>
<dbReference type="InterPro" id="IPR009091">
    <property type="entry name" value="RCC1/BLIP-II"/>
</dbReference>
<dbReference type="PROSITE" id="PS50012">
    <property type="entry name" value="RCC1_3"/>
    <property type="match status" value="3"/>
</dbReference>
<dbReference type="PANTHER" id="PTHR22870">
    <property type="entry name" value="REGULATOR OF CHROMOSOME CONDENSATION"/>
    <property type="match status" value="1"/>
</dbReference>
<dbReference type="Gene3D" id="2.60.120.260">
    <property type="entry name" value="Galactose-binding domain-like"/>
    <property type="match status" value="1"/>
</dbReference>
<dbReference type="InterPro" id="IPR013320">
    <property type="entry name" value="ConA-like_dom_sf"/>
</dbReference>
<dbReference type="Gene3D" id="2.60.120.200">
    <property type="match status" value="1"/>
</dbReference>
<keyword evidence="4" id="KW-1185">Reference proteome</keyword>
<dbReference type="Proteomes" id="UP001300012">
    <property type="component" value="Unassembled WGS sequence"/>
</dbReference>
<dbReference type="SUPFAM" id="SSF50985">
    <property type="entry name" value="RCC1/BLIP-II"/>
    <property type="match status" value="2"/>
</dbReference>
<dbReference type="Pfam" id="PF12733">
    <property type="entry name" value="Cadherin-like"/>
    <property type="match status" value="6"/>
</dbReference>
<keyword evidence="1" id="KW-0677">Repeat</keyword>
<gene>
    <name evidence="3" type="ORF">NV381_21300</name>
</gene>
<evidence type="ECO:0000313" key="3">
    <source>
        <dbReference type="EMBL" id="MCR8633725.1"/>
    </source>
</evidence>
<accession>A0ABT1YLW1</accession>
<dbReference type="PRINTS" id="PR00633">
    <property type="entry name" value="RCCNDNSATION"/>
</dbReference>
<organism evidence="3 4">
    <name type="scientific">Paenibacillus radicis</name>
    <name type="common">ex Xue et al. 2023</name>
    <dbReference type="NCBI Taxonomy" id="2972489"/>
    <lineage>
        <taxon>Bacteria</taxon>
        <taxon>Bacillati</taxon>
        <taxon>Bacillota</taxon>
        <taxon>Bacilli</taxon>
        <taxon>Bacillales</taxon>
        <taxon>Paenibacillaceae</taxon>
        <taxon>Paenibacillus</taxon>
    </lineage>
</organism>
<comment type="caution">
    <text evidence="3">The sequence shown here is derived from an EMBL/GenBank/DDBJ whole genome shotgun (WGS) entry which is preliminary data.</text>
</comment>
<dbReference type="InterPro" id="IPR051210">
    <property type="entry name" value="Ub_ligase/GEF_domain"/>
</dbReference>
<reference evidence="3 4" key="1">
    <citation type="submission" date="2022-08" db="EMBL/GenBank/DDBJ databases">
        <title>Paenibacillus endoradicis sp. nov., Paenibacillus radicibacter sp. nov and Paenibacillus pararadicis sp. nov., three cold-adapted plant growth-promoting bacteria isolated from root of Larix gmelinii in Great Khingan.</title>
        <authorList>
            <person name="Xue H."/>
        </authorList>
    </citation>
    <scope>NUCLEOTIDE SEQUENCE [LARGE SCALE GENOMIC DNA]</scope>
    <source>
        <strain evidence="3 4">N5-1-1-5</strain>
    </source>
</reference>
<evidence type="ECO:0000259" key="2">
    <source>
        <dbReference type="PROSITE" id="PS50060"/>
    </source>
</evidence>
<evidence type="ECO:0000313" key="4">
    <source>
        <dbReference type="Proteomes" id="UP001300012"/>
    </source>
</evidence>
<dbReference type="InterPro" id="IPR058923">
    <property type="entry name" value="RCC1-like_dom"/>
</dbReference>